<dbReference type="RefSeq" id="WP_055748079.1">
    <property type="nucleotide sequence ID" value="NZ_LJJB01000015.1"/>
</dbReference>
<dbReference type="InterPro" id="IPR052024">
    <property type="entry name" value="Methanogen_methyltrans"/>
</dbReference>
<reference evidence="2 3" key="1">
    <citation type="submission" date="2015-09" db="EMBL/GenBank/DDBJ databases">
        <title>Genome sequencing project for genomic taxonomy and phylogenomics of Bacillus-like bacteria.</title>
        <authorList>
            <person name="Liu B."/>
            <person name="Wang J."/>
            <person name="Zhu Y."/>
            <person name="Liu G."/>
            <person name="Chen Q."/>
            <person name="Chen Z."/>
            <person name="Lan J."/>
            <person name="Che J."/>
            <person name="Ge C."/>
            <person name="Shi H."/>
            <person name="Pan Z."/>
            <person name="Liu X."/>
        </authorList>
    </citation>
    <scope>NUCLEOTIDE SEQUENCE [LARGE SCALE GENOMIC DNA]</scope>
    <source>
        <strain evidence="2 3">DSM 8552</strain>
    </source>
</reference>
<evidence type="ECO:0000313" key="2">
    <source>
        <dbReference type="EMBL" id="KQL43540.1"/>
    </source>
</evidence>
<accession>A0ABR5MZK6</accession>
<comment type="caution">
    <text evidence="2">The sequence shown here is derived from an EMBL/GenBank/DDBJ whole genome shotgun (WGS) entry which is preliminary data.</text>
</comment>
<dbReference type="Gene3D" id="3.20.20.210">
    <property type="match status" value="1"/>
</dbReference>
<sequence length="346" mass="39437">MTLTATERIRMVLRGEQADRIPFSFWTHLPHVDLDPLKLAEETYEFYRRFRLDFIKNMPNGMFFVEDYGCQCDFSEIPNGGVAKITKFAVEKPEDWLVLTEPDVKKGALGRELLSIAHLLGKTKEEVPVLLTIFSPLTIAHKLCGSLMLEHLRNHPDKLKAGLDRIARTTAAFAQEALRKGCAGVFFANQMATSEMVTEAEYKEFGVPYDLQVLEAIQPYSWFNVVHIHGTNIYHHLMVDYPVQAINWHIWETEPKLQDFVQAAPDKIIVGGIQRSNITNGSIDEIIKEIQEVSRVTVGNRIILTPGCVIRYPVEETVLQQVSNEIIQHSKVVFRQSNTNSQMTQQ</sequence>
<evidence type="ECO:0000313" key="3">
    <source>
        <dbReference type="Proteomes" id="UP000051063"/>
    </source>
</evidence>
<name>A0ABR5MZK6_BRECH</name>
<dbReference type="PANTHER" id="PTHR47099:SF1">
    <property type="entry name" value="METHYLCOBAMIDE:COM METHYLTRANSFERASE MTBA"/>
    <property type="match status" value="1"/>
</dbReference>
<dbReference type="InterPro" id="IPR038071">
    <property type="entry name" value="UROD/MetE-like_sf"/>
</dbReference>
<dbReference type="SUPFAM" id="SSF51726">
    <property type="entry name" value="UROD/MetE-like"/>
    <property type="match status" value="1"/>
</dbReference>
<dbReference type="Pfam" id="PF01208">
    <property type="entry name" value="URO-D"/>
    <property type="match status" value="1"/>
</dbReference>
<proteinExistence type="predicted"/>
<dbReference type="EMBL" id="LJJB01000015">
    <property type="protein sequence ID" value="KQL43540.1"/>
    <property type="molecule type" value="Genomic_DNA"/>
</dbReference>
<dbReference type="PANTHER" id="PTHR47099">
    <property type="entry name" value="METHYLCOBAMIDE:COM METHYLTRANSFERASE MTBA"/>
    <property type="match status" value="1"/>
</dbReference>
<gene>
    <name evidence="2" type="ORF">AN963_29280</name>
</gene>
<organism evidence="2 3">
    <name type="scientific">Brevibacillus choshinensis</name>
    <dbReference type="NCBI Taxonomy" id="54911"/>
    <lineage>
        <taxon>Bacteria</taxon>
        <taxon>Bacillati</taxon>
        <taxon>Bacillota</taxon>
        <taxon>Bacilli</taxon>
        <taxon>Bacillales</taxon>
        <taxon>Paenibacillaceae</taxon>
        <taxon>Brevibacillus</taxon>
    </lineage>
</organism>
<keyword evidence="3" id="KW-1185">Reference proteome</keyword>
<protein>
    <recommendedName>
        <fullName evidence="1">Uroporphyrinogen decarboxylase (URO-D) domain-containing protein</fullName>
    </recommendedName>
</protein>
<feature type="domain" description="Uroporphyrinogen decarboxylase (URO-D)" evidence="1">
    <location>
        <begin position="9"/>
        <end position="321"/>
    </location>
</feature>
<dbReference type="InterPro" id="IPR000257">
    <property type="entry name" value="Uroporphyrinogen_deCOase"/>
</dbReference>
<dbReference type="Proteomes" id="UP000051063">
    <property type="component" value="Unassembled WGS sequence"/>
</dbReference>
<evidence type="ECO:0000259" key="1">
    <source>
        <dbReference type="Pfam" id="PF01208"/>
    </source>
</evidence>